<organism evidence="4">
    <name type="scientific">Candidatus Kentrum sp. DK</name>
    <dbReference type="NCBI Taxonomy" id="2126562"/>
    <lineage>
        <taxon>Bacteria</taxon>
        <taxon>Pseudomonadati</taxon>
        <taxon>Pseudomonadota</taxon>
        <taxon>Gammaproteobacteria</taxon>
        <taxon>Candidatus Kentrum</taxon>
    </lineage>
</organism>
<accession>A0A450T2A0</accession>
<dbReference type="InterPro" id="IPR016024">
    <property type="entry name" value="ARM-type_fold"/>
</dbReference>
<dbReference type="Gene3D" id="3.40.50.10140">
    <property type="entry name" value="Toll/interleukin-1 receptor homology (TIR) domain"/>
    <property type="match status" value="1"/>
</dbReference>
<dbReference type="PROSITE" id="PS50104">
    <property type="entry name" value="TIR"/>
    <property type="match status" value="1"/>
</dbReference>
<proteinExistence type="predicted"/>
<dbReference type="SUPFAM" id="SSF48371">
    <property type="entry name" value="ARM repeat"/>
    <property type="match status" value="1"/>
</dbReference>
<dbReference type="SUPFAM" id="SSF52540">
    <property type="entry name" value="P-loop containing nucleoside triphosphate hydrolases"/>
    <property type="match status" value="1"/>
</dbReference>
<dbReference type="PROSITE" id="PS50837">
    <property type="entry name" value="NACHT"/>
    <property type="match status" value="1"/>
</dbReference>
<feature type="region of interest" description="Disordered" evidence="1">
    <location>
        <begin position="223"/>
        <end position="254"/>
    </location>
</feature>
<dbReference type="GO" id="GO:0007165">
    <property type="term" value="P:signal transduction"/>
    <property type="evidence" value="ECO:0007669"/>
    <property type="project" value="InterPro"/>
</dbReference>
<reference evidence="4" key="1">
    <citation type="submission" date="2019-02" db="EMBL/GenBank/DDBJ databases">
        <authorList>
            <person name="Gruber-Vodicka R. H."/>
            <person name="Seah K. B. B."/>
        </authorList>
    </citation>
    <scope>NUCLEOTIDE SEQUENCE</scope>
    <source>
        <strain evidence="4">BECK_DK161</strain>
    </source>
</reference>
<dbReference type="SMART" id="SM00255">
    <property type="entry name" value="TIR"/>
    <property type="match status" value="1"/>
</dbReference>
<feature type="compositionally biased region" description="Polar residues" evidence="1">
    <location>
        <begin position="224"/>
        <end position="239"/>
    </location>
</feature>
<feature type="region of interest" description="Disordered" evidence="1">
    <location>
        <begin position="25"/>
        <end position="51"/>
    </location>
</feature>
<feature type="domain" description="TIR" evidence="2">
    <location>
        <begin position="55"/>
        <end position="176"/>
    </location>
</feature>
<evidence type="ECO:0000313" key="4">
    <source>
        <dbReference type="EMBL" id="VFJ60611.1"/>
    </source>
</evidence>
<dbReference type="Gene3D" id="3.40.50.300">
    <property type="entry name" value="P-loop containing nucleotide triphosphate hydrolases"/>
    <property type="match status" value="1"/>
</dbReference>
<dbReference type="Pfam" id="PF13676">
    <property type="entry name" value="TIR_2"/>
    <property type="match status" value="1"/>
</dbReference>
<dbReference type="InterPro" id="IPR004155">
    <property type="entry name" value="PBS_lyase_HEAT"/>
</dbReference>
<evidence type="ECO:0000256" key="1">
    <source>
        <dbReference type="SAM" id="MobiDB-lite"/>
    </source>
</evidence>
<dbReference type="InterPro" id="IPR035897">
    <property type="entry name" value="Toll_tir_struct_dom_sf"/>
</dbReference>
<dbReference type="Pfam" id="PF05729">
    <property type="entry name" value="NACHT"/>
    <property type="match status" value="1"/>
</dbReference>
<evidence type="ECO:0000259" key="2">
    <source>
        <dbReference type="PROSITE" id="PS50104"/>
    </source>
</evidence>
<dbReference type="Gene3D" id="1.25.10.10">
    <property type="entry name" value="Leucine-rich Repeat Variant"/>
    <property type="match status" value="2"/>
</dbReference>
<protein>
    <submittedName>
        <fullName evidence="4">HEAT repeat-containing protein</fullName>
    </submittedName>
</protein>
<dbReference type="InterPro" id="IPR000157">
    <property type="entry name" value="TIR_dom"/>
</dbReference>
<dbReference type="EMBL" id="CAADEY010000083">
    <property type="protein sequence ID" value="VFJ60611.1"/>
    <property type="molecule type" value="Genomic_DNA"/>
</dbReference>
<feature type="domain" description="NACHT" evidence="3">
    <location>
        <begin position="478"/>
        <end position="604"/>
    </location>
</feature>
<dbReference type="InterPro" id="IPR007111">
    <property type="entry name" value="NACHT_NTPase"/>
</dbReference>
<dbReference type="PANTHER" id="PTHR46844">
    <property type="entry name" value="SLR5058 PROTEIN"/>
    <property type="match status" value="1"/>
</dbReference>
<dbReference type="SMART" id="SM00567">
    <property type="entry name" value="EZ_HEAT"/>
    <property type="match status" value="5"/>
</dbReference>
<dbReference type="InterPro" id="IPR011989">
    <property type="entry name" value="ARM-like"/>
</dbReference>
<dbReference type="SUPFAM" id="SSF52200">
    <property type="entry name" value="Toll/Interleukin receptor TIR domain"/>
    <property type="match status" value="1"/>
</dbReference>
<sequence>MAQNTNITGDKNRLTIVGGDIKVTVQSPPSSARNGQGDQHPGQSSRKPAGNTTTMEYDVFISYASEDRRDVVLPLVDALRRRDLTVWFDEFELTLGDSLRRKIDQGLTRSKYGVVILSPAFLAKEWTNRELDGLLVRERGGAKVILPVWHDLDAMDIAKYSPPLADRVAVSASMGVDYVAGEIFRIVCGTDVRIDKPPSEYKKSLPKRRPHFRELLFGLFPPVKSTSLEPSSGGKQENSQGEKKGSRDTPTPPNHPRFALFLLQQLIRCQEDDLLSLSENLLTIRNKPIEISFPDWSEEEQKARFDFLCQRLGLVGSGPESLGKTWREALERFAESKSRLLEIGRRLIPGSGKPENKRTPWRRAMEACLYRVFPEPDAVERLTEEQRRQPDPPLELAPLLEDWPRHLLNHPSWAYTEAPLPDMPPLPLSEVWVDVQFIEPLEADLIPEDGFLNALERRYEENRWLAQPARFVIERLRGCTALVGAPGVGKTTLLKWLARYCVQQNDGRFLLPLFVSLRAYVLAAKREKLDIIAFALRQCGIHDPGQIRKWREALRDLCGLGSNTVLFLLDGWDEVPHESREGLREEIRQLTYGFSILITSRPSAYPRALPADQFFEITELSPESIAILVRRWFKVIKAPDQGADRLLAHLDTYPDLRRLARNPFLLSLLCGISRQGGNQPPPVSRAALYHRAIDYITAHHSRCYPGQPFDANRQRQVERLALWLLSDAPDAPQYVFSGQDVRDATQDEKLLPQVLQPSRLLSQWSMDHESLHFLHTTFHEYLAARGLLRADPENLIRQLQRHQHDTSWQEIFCFIAGERPEFAKLFWRTMRQVAAQPDRFGLIYIRLARFVSETGATDGGLALLGVDLRDRLWRLICQEDQLPPSQPFVDAYGWLDAAGFRARVQQAIETSSDKKLRFHPRRTLGRIKSPDASKTLVDEILSGDIDTGAVAGYALRDTLGSTGLERLRKALDNPDLPLPTRENVIRALGYAHDYRVARRLSEIARHEEELRRSALKALGDMGGETAIRLLAEQLHRAGDSTAKSQIIDALGRMREPGARDCLLEALASCPPDDPLAEDILNALYEVPISQHSELIIGFLSPDKPESVRVAAAWALREAMEPVAFRALARAADNDPNEKVRIAALAALRERTGFEVPWLAARVRDETRNARERANALEALLVAVARQQGNLSGDGNLLHQEALALVRQTIEGRYPELTYAAVSRAYLLGDAIAPRLMALCTDEAFPDDVRGAACASLGRLKYQPAATALLGLLARTPNVLEKEKEPPLPDIGQHPSRAAAEALVAIDPALALGRSEPVLHNALRAFAMNTGCLVFQNHIVDAAGKVIAERRAPDGPRLGTSWMRIPE</sequence>
<gene>
    <name evidence="4" type="ORF">BECKDK2373C_GA0170839_10835</name>
</gene>
<dbReference type="Pfam" id="PF13646">
    <property type="entry name" value="HEAT_2"/>
    <property type="match status" value="1"/>
</dbReference>
<dbReference type="InterPro" id="IPR027417">
    <property type="entry name" value="P-loop_NTPase"/>
</dbReference>
<evidence type="ECO:0000259" key="3">
    <source>
        <dbReference type="PROSITE" id="PS50837"/>
    </source>
</evidence>
<name>A0A450T2A0_9GAMM</name>
<dbReference type="PANTHER" id="PTHR46844:SF1">
    <property type="entry name" value="SLR5058 PROTEIN"/>
    <property type="match status" value="1"/>
</dbReference>